<evidence type="ECO:0008006" key="4">
    <source>
        <dbReference type="Google" id="ProtNLM"/>
    </source>
</evidence>
<protein>
    <recommendedName>
        <fullName evidence="4">Outer membrane protein beta-barrel domain-containing protein</fullName>
    </recommendedName>
</protein>
<feature type="chain" id="PRO_5046800982" description="Outer membrane protein beta-barrel domain-containing protein" evidence="1">
    <location>
        <begin position="19"/>
        <end position="206"/>
    </location>
</feature>
<keyword evidence="3" id="KW-1185">Reference proteome</keyword>
<gene>
    <name evidence="2" type="ORF">K5I29_03905</name>
</gene>
<evidence type="ECO:0000313" key="2">
    <source>
        <dbReference type="EMBL" id="UYW02057.1"/>
    </source>
</evidence>
<reference evidence="2" key="1">
    <citation type="submission" date="2021-08" db="EMBL/GenBank/DDBJ databases">
        <title>Flavobacterium sp. strain CC-SYL302.</title>
        <authorList>
            <person name="Lin S.-Y."/>
            <person name="Lee T.-H."/>
            <person name="Young C.-C."/>
        </authorList>
    </citation>
    <scope>NUCLEOTIDE SEQUENCE</scope>
    <source>
        <strain evidence="2">CC-SYL302</strain>
    </source>
</reference>
<dbReference type="RefSeq" id="WP_264434537.1">
    <property type="nucleotide sequence ID" value="NZ_CP081495.1"/>
</dbReference>
<sequence length="206" mass="24193">MKRCLLTFVCLISITAFAQHILPEKLFKKKKENYDLFREVNYVPHPHEIKFDLLSLAINQKIQFSYEYQSRLQWYFGMSINFHQNKSRKNSFETDKYFNLPQYEIIPYARYALTKDQVKFVFIEGFLAINGGKHKTLDALVNNGSYVYTIKQSNYLDIAPGLSLGFKTRIKKRFSVEVLGGSSVNLFNEKSPKYVPRYALNVGYFF</sequence>
<dbReference type="EMBL" id="CP081495">
    <property type="protein sequence ID" value="UYW02057.1"/>
    <property type="molecule type" value="Genomic_DNA"/>
</dbReference>
<organism evidence="2 3">
    <name type="scientific">Flavobacterium agricola</name>
    <dbReference type="NCBI Taxonomy" id="2870839"/>
    <lineage>
        <taxon>Bacteria</taxon>
        <taxon>Pseudomonadati</taxon>
        <taxon>Bacteroidota</taxon>
        <taxon>Flavobacteriia</taxon>
        <taxon>Flavobacteriales</taxon>
        <taxon>Flavobacteriaceae</taxon>
        <taxon>Flavobacterium</taxon>
    </lineage>
</organism>
<accession>A0ABY6M1D4</accession>
<feature type="signal peptide" evidence="1">
    <location>
        <begin position="1"/>
        <end position="18"/>
    </location>
</feature>
<evidence type="ECO:0000313" key="3">
    <source>
        <dbReference type="Proteomes" id="UP001163328"/>
    </source>
</evidence>
<evidence type="ECO:0000256" key="1">
    <source>
        <dbReference type="SAM" id="SignalP"/>
    </source>
</evidence>
<proteinExistence type="predicted"/>
<name>A0ABY6M1D4_9FLAO</name>
<keyword evidence="1" id="KW-0732">Signal</keyword>
<dbReference type="Proteomes" id="UP001163328">
    <property type="component" value="Chromosome"/>
</dbReference>